<dbReference type="Pfam" id="PF13561">
    <property type="entry name" value="adh_short_C2"/>
    <property type="match status" value="1"/>
</dbReference>
<keyword evidence="2" id="KW-0521">NADP</keyword>
<dbReference type="EMBL" id="KB007811">
    <property type="protein sequence ID" value="ELR24660.1"/>
    <property type="molecule type" value="Genomic_DNA"/>
</dbReference>
<dbReference type="Gene3D" id="3.40.50.720">
    <property type="entry name" value="NAD(P)-binding Rossmann-like Domain"/>
    <property type="match status" value="1"/>
</dbReference>
<keyword evidence="6" id="KW-1185">Reference proteome</keyword>
<dbReference type="InterPro" id="IPR002347">
    <property type="entry name" value="SDR_fam"/>
</dbReference>
<dbReference type="GeneID" id="14925684"/>
<comment type="similarity">
    <text evidence="1 4">Belongs to the short-chain dehydrogenases/reductases (SDR) family.</text>
</comment>
<evidence type="ECO:0000313" key="6">
    <source>
        <dbReference type="Proteomes" id="UP000011083"/>
    </source>
</evidence>
<dbReference type="Proteomes" id="UP000011083">
    <property type="component" value="Unassembled WGS sequence"/>
</dbReference>
<dbReference type="GO" id="GO:0016616">
    <property type="term" value="F:oxidoreductase activity, acting on the CH-OH group of donors, NAD or NADP as acceptor"/>
    <property type="evidence" value="ECO:0007669"/>
    <property type="project" value="InterPro"/>
</dbReference>
<dbReference type="InterPro" id="IPR045313">
    <property type="entry name" value="CBR1-like"/>
</dbReference>
<gene>
    <name evidence="5" type="ORF">ACA1_172870</name>
</gene>
<dbReference type="PRINTS" id="PR00081">
    <property type="entry name" value="GDHRDH"/>
</dbReference>
<dbReference type="PANTHER" id="PTHR43963">
    <property type="entry name" value="CARBONYL REDUCTASE 1-RELATED"/>
    <property type="match status" value="1"/>
</dbReference>
<proteinExistence type="inferred from homology"/>
<dbReference type="InterPro" id="IPR036291">
    <property type="entry name" value="NAD(P)-bd_dom_sf"/>
</dbReference>
<dbReference type="STRING" id="1257118.L8HHL8"/>
<dbReference type="OMA" id="GAQTPVM"/>
<dbReference type="CDD" id="cd05324">
    <property type="entry name" value="carb_red_PTCR-like_SDR_c"/>
    <property type="match status" value="1"/>
</dbReference>
<dbReference type="SUPFAM" id="SSF51735">
    <property type="entry name" value="NAD(P)-binding Rossmann-fold domains"/>
    <property type="match status" value="1"/>
</dbReference>
<evidence type="ECO:0000256" key="3">
    <source>
        <dbReference type="ARBA" id="ARBA00023002"/>
    </source>
</evidence>
<sequence length="280" mass="29797">MATAVGQKAGHVALVTGANKGIGFAIAAQLARARPDFHVLVGSRDLARGEEAVAQLKADGVANVGVLQLDLDDESSITTAADTVAKTYGGLDVLVNNAGMAYKGNAFNEEVARTTLATNYYGTKNVTTHFLPLIRDHGRVVNVSSRAGLLSKLSSDALKQAFTREDLTLEGLDKLADKFASDVAKDTFTAEGWPSNTYGVSKIAVNALTRIVAREEAKNTSRKGVLINACCPGWCRTDMAGPKAPRSPEEGADVAVYLALLPHDSHFNGLFFAERQQIDY</sequence>
<dbReference type="PROSITE" id="PS00061">
    <property type="entry name" value="ADH_SHORT"/>
    <property type="match status" value="1"/>
</dbReference>
<name>L8HHL8_ACACF</name>
<evidence type="ECO:0000256" key="4">
    <source>
        <dbReference type="RuleBase" id="RU000363"/>
    </source>
</evidence>
<dbReference type="Pfam" id="PF00106">
    <property type="entry name" value="adh_short"/>
    <property type="match status" value="1"/>
</dbReference>
<protein>
    <submittedName>
        <fullName evidence="5">Nadph-dependent carbonyl reductase family protein</fullName>
    </submittedName>
</protein>
<dbReference type="AlphaFoldDB" id="L8HHL8"/>
<evidence type="ECO:0000256" key="1">
    <source>
        <dbReference type="ARBA" id="ARBA00006484"/>
    </source>
</evidence>
<dbReference type="PRINTS" id="PR00080">
    <property type="entry name" value="SDRFAMILY"/>
</dbReference>
<organism evidence="5 6">
    <name type="scientific">Acanthamoeba castellanii (strain ATCC 30010 / Neff)</name>
    <dbReference type="NCBI Taxonomy" id="1257118"/>
    <lineage>
        <taxon>Eukaryota</taxon>
        <taxon>Amoebozoa</taxon>
        <taxon>Discosea</taxon>
        <taxon>Longamoebia</taxon>
        <taxon>Centramoebida</taxon>
        <taxon>Acanthamoebidae</taxon>
        <taxon>Acanthamoeba</taxon>
    </lineage>
</organism>
<dbReference type="OrthoDB" id="16849at2759"/>
<dbReference type="KEGG" id="acan:ACA1_172870"/>
<dbReference type="InterPro" id="IPR020904">
    <property type="entry name" value="Sc_DH/Rdtase_CS"/>
</dbReference>
<dbReference type="RefSeq" id="XP_004356560.1">
    <property type="nucleotide sequence ID" value="XM_004356507.1"/>
</dbReference>
<evidence type="ECO:0000313" key="5">
    <source>
        <dbReference type="EMBL" id="ELR24660.1"/>
    </source>
</evidence>
<keyword evidence="3" id="KW-0560">Oxidoreductase</keyword>
<accession>L8HHL8</accession>
<reference evidence="5 6" key="1">
    <citation type="journal article" date="2013" name="Genome Biol.">
        <title>Genome of Acanthamoeba castellanii highlights extensive lateral gene transfer and early evolution of tyrosine kinase signaling.</title>
        <authorList>
            <person name="Clarke M."/>
            <person name="Lohan A.J."/>
            <person name="Liu B."/>
            <person name="Lagkouvardos I."/>
            <person name="Roy S."/>
            <person name="Zafar N."/>
            <person name="Bertelli C."/>
            <person name="Schilde C."/>
            <person name="Kianianmomeni A."/>
            <person name="Burglin T.R."/>
            <person name="Frech C."/>
            <person name="Turcotte B."/>
            <person name="Kopec K.O."/>
            <person name="Synnott J.M."/>
            <person name="Choo C."/>
            <person name="Paponov I."/>
            <person name="Finkler A."/>
            <person name="Soon Heng Tan C."/>
            <person name="Hutchins A.P."/>
            <person name="Weinmeier T."/>
            <person name="Rattei T."/>
            <person name="Chu J.S."/>
            <person name="Gimenez G."/>
            <person name="Irimia M."/>
            <person name="Rigden D.J."/>
            <person name="Fitzpatrick D.A."/>
            <person name="Lorenzo-Morales J."/>
            <person name="Bateman A."/>
            <person name="Chiu C.H."/>
            <person name="Tang P."/>
            <person name="Hegemann P."/>
            <person name="Fromm H."/>
            <person name="Raoult D."/>
            <person name="Greub G."/>
            <person name="Miranda-Saavedra D."/>
            <person name="Chen N."/>
            <person name="Nash P."/>
            <person name="Ginger M.L."/>
            <person name="Horn M."/>
            <person name="Schaap P."/>
            <person name="Caler L."/>
            <person name="Loftus B."/>
        </authorList>
    </citation>
    <scope>NUCLEOTIDE SEQUENCE [LARGE SCALE GENOMIC DNA]</scope>
    <source>
        <strain evidence="5 6">Neff</strain>
    </source>
</reference>
<dbReference type="PANTHER" id="PTHR43963:SF6">
    <property type="entry name" value="CHAIN DEHYDROGENASE FAMILY PROTEIN, PUTATIVE (AFU_ORTHOLOGUE AFUA_3G15350)-RELATED"/>
    <property type="match status" value="1"/>
</dbReference>
<evidence type="ECO:0000256" key="2">
    <source>
        <dbReference type="ARBA" id="ARBA00022857"/>
    </source>
</evidence>
<dbReference type="VEuPathDB" id="AmoebaDB:ACA1_172870"/>